<proteinExistence type="predicted"/>
<reference evidence="3 4" key="1">
    <citation type="submission" date="2019-03" db="EMBL/GenBank/DDBJ databases">
        <authorList>
            <person name="Gonzalez-Pimentel J.L."/>
        </authorList>
    </citation>
    <scope>NUCLEOTIDE SEQUENCE [LARGE SCALE GENOMIC DNA]</scope>
    <source>
        <strain evidence="3 4">JCM 31289</strain>
    </source>
</reference>
<dbReference type="RefSeq" id="WP_135339390.1">
    <property type="nucleotide sequence ID" value="NZ_JBHLTX010000017.1"/>
</dbReference>
<comment type="caution">
    <text evidence="3">The sequence shown here is derived from an EMBL/GenBank/DDBJ whole genome shotgun (WGS) entry which is preliminary data.</text>
</comment>
<organism evidence="3 4">
    <name type="scientific">Streptomyces palmae</name>
    <dbReference type="NCBI Taxonomy" id="1701085"/>
    <lineage>
        <taxon>Bacteria</taxon>
        <taxon>Bacillati</taxon>
        <taxon>Actinomycetota</taxon>
        <taxon>Actinomycetes</taxon>
        <taxon>Kitasatosporales</taxon>
        <taxon>Streptomycetaceae</taxon>
        <taxon>Streptomyces</taxon>
    </lineage>
</organism>
<keyword evidence="1" id="KW-0175">Coiled coil</keyword>
<dbReference type="Proteomes" id="UP000297948">
    <property type="component" value="Unassembled WGS sequence"/>
</dbReference>
<evidence type="ECO:0000313" key="4">
    <source>
        <dbReference type="Proteomes" id="UP000297948"/>
    </source>
</evidence>
<keyword evidence="4" id="KW-1185">Reference proteome</keyword>
<evidence type="ECO:0000256" key="1">
    <source>
        <dbReference type="SAM" id="Coils"/>
    </source>
</evidence>
<accession>A0A4Z0H9D1</accession>
<evidence type="ECO:0000256" key="2">
    <source>
        <dbReference type="SAM" id="MobiDB-lite"/>
    </source>
</evidence>
<feature type="coiled-coil region" evidence="1">
    <location>
        <begin position="155"/>
        <end position="182"/>
    </location>
</feature>
<dbReference type="EMBL" id="SRID01000109">
    <property type="protein sequence ID" value="TGB09170.1"/>
    <property type="molecule type" value="Genomic_DNA"/>
</dbReference>
<dbReference type="AlphaFoldDB" id="A0A4Z0H9D1"/>
<name>A0A4Z0H9D1_9ACTN</name>
<dbReference type="OrthoDB" id="9765957at2"/>
<protein>
    <submittedName>
        <fullName evidence="3">Uncharacterized protein</fullName>
    </submittedName>
</protein>
<gene>
    <name evidence="3" type="ORF">E4099_14115</name>
</gene>
<evidence type="ECO:0000313" key="3">
    <source>
        <dbReference type="EMBL" id="TGB09170.1"/>
    </source>
</evidence>
<sequence>MPTFENEVTQPQETAIHGISDGADAIAVFGQGSAVGIRGDGGSWHGVAGISTSTTGGAGVNGTGNIGVQGIGSTWVGVYGETQAQPGPGSSGVWGDGKDGGDGVKGLANGPGKAGVIGVHLSNRGPGVFGMGAPAGHFVGNVEVTGGLEVNGFSVSDQLQNVADLEQRVNTLSDTVNQLSDTVTQQQNTINFLVSRVGSM</sequence>
<feature type="region of interest" description="Disordered" evidence="2">
    <location>
        <begin position="81"/>
        <end position="106"/>
    </location>
</feature>